<dbReference type="InterPro" id="IPR039537">
    <property type="entry name" value="Retrotran_Ty1/copia-like"/>
</dbReference>
<evidence type="ECO:0000259" key="1">
    <source>
        <dbReference type="PROSITE" id="PS50994"/>
    </source>
</evidence>
<proteinExistence type="predicted"/>
<dbReference type="InterPro" id="IPR012337">
    <property type="entry name" value="RNaseH-like_sf"/>
</dbReference>
<accession>A0AAP0FYQ3</accession>
<dbReference type="PROSITE" id="PS50994">
    <property type="entry name" value="INTEGRASE"/>
    <property type="match status" value="1"/>
</dbReference>
<dbReference type="Pfam" id="PF00665">
    <property type="entry name" value="rve"/>
    <property type="match status" value="1"/>
</dbReference>
<evidence type="ECO:0000313" key="3">
    <source>
        <dbReference type="Proteomes" id="UP001418222"/>
    </source>
</evidence>
<evidence type="ECO:0000313" key="2">
    <source>
        <dbReference type="EMBL" id="KAK8926084.1"/>
    </source>
</evidence>
<dbReference type="GO" id="GO:0015074">
    <property type="term" value="P:DNA integration"/>
    <property type="evidence" value="ECO:0007669"/>
    <property type="project" value="InterPro"/>
</dbReference>
<gene>
    <name evidence="2" type="ORF">KSP39_PZI018064</name>
</gene>
<name>A0AAP0FYQ3_9ASPA</name>
<dbReference type="Proteomes" id="UP001418222">
    <property type="component" value="Unassembled WGS sequence"/>
</dbReference>
<dbReference type="InterPro" id="IPR036397">
    <property type="entry name" value="RNaseH_sf"/>
</dbReference>
<dbReference type="PANTHER" id="PTHR42648">
    <property type="entry name" value="TRANSPOSASE, PUTATIVE-RELATED"/>
    <property type="match status" value="1"/>
</dbReference>
<dbReference type="InterPro" id="IPR001584">
    <property type="entry name" value="Integrase_cat-core"/>
</dbReference>
<reference evidence="2 3" key="1">
    <citation type="journal article" date="2022" name="Nat. Plants">
        <title>Genomes of leafy and leafless Platanthera orchids illuminate the evolution of mycoheterotrophy.</title>
        <authorList>
            <person name="Li M.H."/>
            <person name="Liu K.W."/>
            <person name="Li Z."/>
            <person name="Lu H.C."/>
            <person name="Ye Q.L."/>
            <person name="Zhang D."/>
            <person name="Wang J.Y."/>
            <person name="Li Y.F."/>
            <person name="Zhong Z.M."/>
            <person name="Liu X."/>
            <person name="Yu X."/>
            <person name="Liu D.K."/>
            <person name="Tu X.D."/>
            <person name="Liu B."/>
            <person name="Hao Y."/>
            <person name="Liao X.Y."/>
            <person name="Jiang Y.T."/>
            <person name="Sun W.H."/>
            <person name="Chen J."/>
            <person name="Chen Y.Q."/>
            <person name="Ai Y."/>
            <person name="Zhai J.W."/>
            <person name="Wu S.S."/>
            <person name="Zhou Z."/>
            <person name="Hsiao Y.Y."/>
            <person name="Wu W.L."/>
            <person name="Chen Y.Y."/>
            <person name="Lin Y.F."/>
            <person name="Hsu J.L."/>
            <person name="Li C.Y."/>
            <person name="Wang Z.W."/>
            <person name="Zhao X."/>
            <person name="Zhong W.Y."/>
            <person name="Ma X.K."/>
            <person name="Ma L."/>
            <person name="Huang J."/>
            <person name="Chen G.Z."/>
            <person name="Huang M.Z."/>
            <person name="Huang L."/>
            <person name="Peng D.H."/>
            <person name="Luo Y.B."/>
            <person name="Zou S.Q."/>
            <person name="Chen S.P."/>
            <person name="Lan S."/>
            <person name="Tsai W.C."/>
            <person name="Van de Peer Y."/>
            <person name="Liu Z.J."/>
        </authorList>
    </citation>
    <scope>NUCLEOTIDE SEQUENCE [LARGE SCALE GENOMIC DNA]</scope>
    <source>
        <strain evidence="2">Lor287</strain>
    </source>
</reference>
<comment type="caution">
    <text evidence="2">The sequence shown here is derived from an EMBL/GenBank/DDBJ whole genome shotgun (WGS) entry which is preliminary data.</text>
</comment>
<dbReference type="EMBL" id="JBBWWQ010000016">
    <property type="protein sequence ID" value="KAK8926084.1"/>
    <property type="molecule type" value="Genomic_DNA"/>
</dbReference>
<sequence>MKRLFPNFSSVLIDKFRCDACDCGKNHRNSFNHISFPSTAPFHLIHSDVWGLCRVASISSCFWFVTFIYCFSRTTLVYLMKEKNEVFPLFQRFYNMVSTQFSTPIKILRTDNGREFIDSTFEQYLADRGIIHQTSCAYSPAQNGVAERKNRHLLEVARCLLHMQLPKYYWGDDVLTAAYLINRMPTRVLDFKTPLTTLGVPPITL</sequence>
<organism evidence="2 3">
    <name type="scientific">Platanthera zijinensis</name>
    <dbReference type="NCBI Taxonomy" id="2320716"/>
    <lineage>
        <taxon>Eukaryota</taxon>
        <taxon>Viridiplantae</taxon>
        <taxon>Streptophyta</taxon>
        <taxon>Embryophyta</taxon>
        <taxon>Tracheophyta</taxon>
        <taxon>Spermatophyta</taxon>
        <taxon>Magnoliopsida</taxon>
        <taxon>Liliopsida</taxon>
        <taxon>Asparagales</taxon>
        <taxon>Orchidaceae</taxon>
        <taxon>Orchidoideae</taxon>
        <taxon>Orchideae</taxon>
        <taxon>Orchidinae</taxon>
        <taxon>Platanthera</taxon>
    </lineage>
</organism>
<dbReference type="AlphaFoldDB" id="A0AAP0FYQ3"/>
<keyword evidence="3" id="KW-1185">Reference proteome</keyword>
<feature type="domain" description="Integrase catalytic" evidence="1">
    <location>
        <begin position="37"/>
        <end position="205"/>
    </location>
</feature>
<dbReference type="GO" id="GO:0003676">
    <property type="term" value="F:nucleic acid binding"/>
    <property type="evidence" value="ECO:0007669"/>
    <property type="project" value="InterPro"/>
</dbReference>
<protein>
    <recommendedName>
        <fullName evidence="1">Integrase catalytic domain-containing protein</fullName>
    </recommendedName>
</protein>
<dbReference type="PANTHER" id="PTHR42648:SF28">
    <property type="entry name" value="TRANSPOSON-ENCODED PROTEIN WITH RIBONUCLEASE H-LIKE AND RETROVIRUS ZINC FINGER-LIKE DOMAINS"/>
    <property type="match status" value="1"/>
</dbReference>
<dbReference type="SUPFAM" id="SSF53098">
    <property type="entry name" value="Ribonuclease H-like"/>
    <property type="match status" value="1"/>
</dbReference>
<dbReference type="Gene3D" id="3.30.420.10">
    <property type="entry name" value="Ribonuclease H-like superfamily/Ribonuclease H"/>
    <property type="match status" value="1"/>
</dbReference>